<feature type="coiled-coil region" evidence="1">
    <location>
        <begin position="18"/>
        <end position="45"/>
    </location>
</feature>
<comment type="caution">
    <text evidence="2">The sequence shown here is derived from an EMBL/GenBank/DDBJ whole genome shotgun (WGS) entry which is preliminary data.</text>
</comment>
<proteinExistence type="predicted"/>
<gene>
    <name evidence="2" type="ORF">FCALED_LOCUS17632</name>
</gene>
<dbReference type="OrthoDB" id="10543304at2759"/>
<dbReference type="AlphaFoldDB" id="A0A9N9JAJ6"/>
<keyword evidence="1" id="KW-0175">Coiled coil</keyword>
<keyword evidence="3" id="KW-1185">Reference proteome</keyword>
<evidence type="ECO:0000313" key="2">
    <source>
        <dbReference type="EMBL" id="CAG8772659.1"/>
    </source>
</evidence>
<reference evidence="2" key="1">
    <citation type="submission" date="2021-06" db="EMBL/GenBank/DDBJ databases">
        <authorList>
            <person name="Kallberg Y."/>
            <person name="Tangrot J."/>
            <person name="Rosling A."/>
        </authorList>
    </citation>
    <scope>NUCLEOTIDE SEQUENCE</scope>
    <source>
        <strain evidence="2">UK204</strain>
    </source>
</reference>
<evidence type="ECO:0000313" key="3">
    <source>
        <dbReference type="Proteomes" id="UP000789570"/>
    </source>
</evidence>
<dbReference type="EMBL" id="CAJVPQ010028244">
    <property type="protein sequence ID" value="CAG8772659.1"/>
    <property type="molecule type" value="Genomic_DNA"/>
</dbReference>
<accession>A0A9N9JAJ6</accession>
<sequence length="59" mass="6922">AKKNNPSIDRRMGQLRVQIDLTQELDRLKRQSSKIEEEIKNLQDKILETGSDKLRTQKS</sequence>
<evidence type="ECO:0000256" key="1">
    <source>
        <dbReference type="SAM" id="Coils"/>
    </source>
</evidence>
<organism evidence="2 3">
    <name type="scientific">Funneliformis caledonium</name>
    <dbReference type="NCBI Taxonomy" id="1117310"/>
    <lineage>
        <taxon>Eukaryota</taxon>
        <taxon>Fungi</taxon>
        <taxon>Fungi incertae sedis</taxon>
        <taxon>Mucoromycota</taxon>
        <taxon>Glomeromycotina</taxon>
        <taxon>Glomeromycetes</taxon>
        <taxon>Glomerales</taxon>
        <taxon>Glomeraceae</taxon>
        <taxon>Funneliformis</taxon>
    </lineage>
</organism>
<protein>
    <submittedName>
        <fullName evidence="2">4435_t:CDS:1</fullName>
    </submittedName>
</protein>
<feature type="non-terminal residue" evidence="2">
    <location>
        <position position="1"/>
    </location>
</feature>
<dbReference type="Proteomes" id="UP000789570">
    <property type="component" value="Unassembled WGS sequence"/>
</dbReference>
<name>A0A9N9JAJ6_9GLOM</name>